<evidence type="ECO:0000256" key="2">
    <source>
        <dbReference type="SAM" id="Phobius"/>
    </source>
</evidence>
<feature type="transmembrane region" description="Helical" evidence="2">
    <location>
        <begin position="35"/>
        <end position="58"/>
    </location>
</feature>
<dbReference type="OrthoDB" id="2507743at2759"/>
<feature type="region of interest" description="Disordered" evidence="1">
    <location>
        <begin position="93"/>
        <end position="150"/>
    </location>
</feature>
<dbReference type="Proteomes" id="UP000307440">
    <property type="component" value="Unassembled WGS sequence"/>
</dbReference>
<organism evidence="3 4">
    <name type="scientific">Coprinopsis marcescibilis</name>
    <name type="common">Agaric fungus</name>
    <name type="synonym">Psathyrella marcescibilis</name>
    <dbReference type="NCBI Taxonomy" id="230819"/>
    <lineage>
        <taxon>Eukaryota</taxon>
        <taxon>Fungi</taxon>
        <taxon>Dikarya</taxon>
        <taxon>Basidiomycota</taxon>
        <taxon>Agaricomycotina</taxon>
        <taxon>Agaricomycetes</taxon>
        <taxon>Agaricomycetidae</taxon>
        <taxon>Agaricales</taxon>
        <taxon>Agaricineae</taxon>
        <taxon>Psathyrellaceae</taxon>
        <taxon>Coprinopsis</taxon>
    </lineage>
</organism>
<evidence type="ECO:0000313" key="4">
    <source>
        <dbReference type="Proteomes" id="UP000307440"/>
    </source>
</evidence>
<keyword evidence="4" id="KW-1185">Reference proteome</keyword>
<dbReference type="AlphaFoldDB" id="A0A5C3KRU0"/>
<dbReference type="STRING" id="230819.A0A5C3KRU0"/>
<feature type="compositionally biased region" description="Low complexity" evidence="1">
    <location>
        <begin position="266"/>
        <end position="287"/>
    </location>
</feature>
<reference evidence="3 4" key="1">
    <citation type="journal article" date="2019" name="Nat. Ecol. Evol.">
        <title>Megaphylogeny resolves global patterns of mushroom evolution.</title>
        <authorList>
            <person name="Varga T."/>
            <person name="Krizsan K."/>
            <person name="Foldi C."/>
            <person name="Dima B."/>
            <person name="Sanchez-Garcia M."/>
            <person name="Sanchez-Ramirez S."/>
            <person name="Szollosi G.J."/>
            <person name="Szarkandi J.G."/>
            <person name="Papp V."/>
            <person name="Albert L."/>
            <person name="Andreopoulos W."/>
            <person name="Angelini C."/>
            <person name="Antonin V."/>
            <person name="Barry K.W."/>
            <person name="Bougher N.L."/>
            <person name="Buchanan P."/>
            <person name="Buyck B."/>
            <person name="Bense V."/>
            <person name="Catcheside P."/>
            <person name="Chovatia M."/>
            <person name="Cooper J."/>
            <person name="Damon W."/>
            <person name="Desjardin D."/>
            <person name="Finy P."/>
            <person name="Geml J."/>
            <person name="Haridas S."/>
            <person name="Hughes K."/>
            <person name="Justo A."/>
            <person name="Karasinski D."/>
            <person name="Kautmanova I."/>
            <person name="Kiss B."/>
            <person name="Kocsube S."/>
            <person name="Kotiranta H."/>
            <person name="LaButti K.M."/>
            <person name="Lechner B.E."/>
            <person name="Liimatainen K."/>
            <person name="Lipzen A."/>
            <person name="Lukacs Z."/>
            <person name="Mihaltcheva S."/>
            <person name="Morgado L.N."/>
            <person name="Niskanen T."/>
            <person name="Noordeloos M.E."/>
            <person name="Ohm R.A."/>
            <person name="Ortiz-Santana B."/>
            <person name="Ovrebo C."/>
            <person name="Racz N."/>
            <person name="Riley R."/>
            <person name="Savchenko A."/>
            <person name="Shiryaev A."/>
            <person name="Soop K."/>
            <person name="Spirin V."/>
            <person name="Szebenyi C."/>
            <person name="Tomsovsky M."/>
            <person name="Tulloss R.E."/>
            <person name="Uehling J."/>
            <person name="Grigoriev I.V."/>
            <person name="Vagvolgyi C."/>
            <person name="Papp T."/>
            <person name="Martin F.M."/>
            <person name="Miettinen O."/>
            <person name="Hibbett D.S."/>
            <person name="Nagy L.G."/>
        </authorList>
    </citation>
    <scope>NUCLEOTIDE SEQUENCE [LARGE SCALE GENOMIC DNA]</scope>
    <source>
        <strain evidence="3 4">CBS 121175</strain>
    </source>
</reference>
<feature type="region of interest" description="Disordered" evidence="1">
    <location>
        <begin position="174"/>
        <end position="199"/>
    </location>
</feature>
<evidence type="ECO:0000256" key="1">
    <source>
        <dbReference type="SAM" id="MobiDB-lite"/>
    </source>
</evidence>
<keyword evidence="2" id="KW-1133">Transmembrane helix</keyword>
<proteinExistence type="predicted"/>
<feature type="compositionally biased region" description="Polar residues" evidence="1">
    <location>
        <begin position="306"/>
        <end position="318"/>
    </location>
</feature>
<protein>
    <submittedName>
        <fullName evidence="3">Uncharacterized protein</fullName>
    </submittedName>
</protein>
<keyword evidence="2" id="KW-0472">Membrane</keyword>
<feature type="region of interest" description="Disordered" evidence="1">
    <location>
        <begin position="230"/>
        <end position="325"/>
    </location>
</feature>
<dbReference type="EMBL" id="ML210223">
    <property type="protein sequence ID" value="TFK23212.1"/>
    <property type="molecule type" value="Genomic_DNA"/>
</dbReference>
<feature type="compositionally biased region" description="Pro residues" evidence="1">
    <location>
        <begin position="97"/>
        <end position="107"/>
    </location>
</feature>
<evidence type="ECO:0000313" key="3">
    <source>
        <dbReference type="EMBL" id="TFK23212.1"/>
    </source>
</evidence>
<sequence length="341" mass="37329">MTYDTVFDLPNLCLFRRTVICVHVDLPPAKRRRGLAGSIVTTAWNAALIGTAVGLSVYKLWRNRGKGNEEEKSAQATAAGSSTLDDITYSDMMIVTPPEPSSPPPPYNNHDWTKVNYPLPTPNSKGKQRMTPRSTHKTHTARRDRHTASRKLPIHNRPVASARLPVAPEFNFQESASDARKRGRQSYGAMDDSVEEEGDDQMDWIGGKLAQLIEEGKRALGTEVVVMSEAKEDEVDDGSGLWVSDEEERGGLKRQGSTRSTRSRRGTVTGGSYQVSSSLPSSSSVPSTPRRTHSKGISYDGASPLSAISSAANDNAGNFESPEVREMMERARAKLAARMVR</sequence>
<gene>
    <name evidence="3" type="ORF">FA15DRAFT_473639</name>
</gene>
<accession>A0A5C3KRU0</accession>
<feature type="compositionally biased region" description="Basic residues" evidence="1">
    <location>
        <begin position="126"/>
        <end position="150"/>
    </location>
</feature>
<name>A0A5C3KRU0_COPMA</name>
<keyword evidence="2" id="KW-0812">Transmembrane</keyword>